<evidence type="ECO:0000256" key="1">
    <source>
        <dbReference type="ARBA" id="ARBA00008998"/>
    </source>
</evidence>
<organism evidence="6 7">
    <name type="scientific">Lentinula edodes</name>
    <name type="common">Shiitake mushroom</name>
    <name type="synonym">Lentinus edodes</name>
    <dbReference type="NCBI Taxonomy" id="5353"/>
    <lineage>
        <taxon>Eukaryota</taxon>
        <taxon>Fungi</taxon>
        <taxon>Dikarya</taxon>
        <taxon>Basidiomycota</taxon>
        <taxon>Agaricomycotina</taxon>
        <taxon>Agaricomycetes</taxon>
        <taxon>Agaricomycetidae</taxon>
        <taxon>Agaricales</taxon>
        <taxon>Marasmiineae</taxon>
        <taxon>Omphalotaceae</taxon>
        <taxon>Lentinula</taxon>
    </lineage>
</organism>
<feature type="domain" description="NFACT RNA-binding" evidence="5">
    <location>
        <begin position="166"/>
        <end position="277"/>
    </location>
</feature>
<proteinExistence type="inferred from homology"/>
<evidence type="ECO:0000256" key="4">
    <source>
        <dbReference type="SAM" id="Phobius"/>
    </source>
</evidence>
<evidence type="ECO:0000256" key="2">
    <source>
        <dbReference type="SAM" id="Coils"/>
    </source>
</evidence>
<dbReference type="PANTHER" id="PTHR13049">
    <property type="entry name" value="DUF814-RELATED"/>
    <property type="match status" value="1"/>
</dbReference>
<feature type="coiled-coil region" evidence="2">
    <location>
        <begin position="299"/>
        <end position="345"/>
    </location>
</feature>
<feature type="transmembrane region" description="Helical" evidence="4">
    <location>
        <begin position="95"/>
        <end position="114"/>
    </location>
</feature>
<sequence>MPTLHVHSNKDANATCFYDNMCPPCPHIRIVSFLSFLILDRIESPNHLRSLTWTLPSSASIVIDHCTALLLLNTYFFAITSSLIRTITVCPFPPFSSFILDFLILTYAVCASPLPRSAAVDPTSNTGLSHQVLSAMVVGLCISIFAVSLFLAASGCKFYRRPATVMVLFFTSAVVSPAATIYMGRDKVENEELIKYAWPQDVWFHVDKLSSAHVYLRMPEPMSWEAIPEVLLIDCAQLVKANSIEGNKKDNLTIVYTPADNLKKTGDMAVGQVTFQNDKRVKRVHAVKRENPIVNRLNKTKIERQVDHEQERIDRIKKESAIRRAAVAEKKKAELELARAREVEKAARSYDSLFNGEYNDGEDDDEPAIGARKTGRELEEDFM</sequence>
<feature type="transmembrane region" description="Helical" evidence="4">
    <location>
        <begin position="61"/>
        <end position="83"/>
    </location>
</feature>
<dbReference type="Pfam" id="PF05670">
    <property type="entry name" value="NFACT-R_1"/>
    <property type="match status" value="1"/>
</dbReference>
<dbReference type="InterPro" id="IPR039730">
    <property type="entry name" value="Jlp2/Ccd25"/>
</dbReference>
<keyword evidence="7" id="KW-1185">Reference proteome</keyword>
<protein>
    <submittedName>
        <fullName evidence="6">Cytoplasmic protein</fullName>
    </submittedName>
</protein>
<evidence type="ECO:0000259" key="5">
    <source>
        <dbReference type="Pfam" id="PF05670"/>
    </source>
</evidence>
<keyword evidence="2" id="KW-0175">Coiled coil</keyword>
<dbReference type="PANTHER" id="PTHR13049:SF2">
    <property type="entry name" value="COILED-COIL DOMAIN-CONTAINING PROTEIN 25"/>
    <property type="match status" value="1"/>
</dbReference>
<feature type="transmembrane region" description="Helical" evidence="4">
    <location>
        <begin position="134"/>
        <end position="153"/>
    </location>
</feature>
<comment type="similarity">
    <text evidence="1">Belongs to the CCDC25 family.</text>
</comment>
<comment type="caution">
    <text evidence="6">The sequence shown here is derived from an EMBL/GenBank/DDBJ whole genome shotgun (WGS) entry which is preliminary data.</text>
</comment>
<keyword evidence="4" id="KW-1133">Transmembrane helix</keyword>
<dbReference type="EMBL" id="BDGU01000878">
    <property type="protein sequence ID" value="GAW08973.1"/>
    <property type="molecule type" value="Genomic_DNA"/>
</dbReference>
<evidence type="ECO:0000256" key="3">
    <source>
        <dbReference type="SAM" id="MobiDB-lite"/>
    </source>
</evidence>
<name>A0A1Q3EP45_LENED</name>
<keyword evidence="4" id="KW-0812">Transmembrane</keyword>
<evidence type="ECO:0000313" key="7">
    <source>
        <dbReference type="Proteomes" id="UP000188533"/>
    </source>
</evidence>
<dbReference type="AlphaFoldDB" id="A0A1Q3EP45"/>
<gene>
    <name evidence="6" type="ORF">LENED_011089</name>
</gene>
<feature type="region of interest" description="Disordered" evidence="3">
    <location>
        <begin position="353"/>
        <end position="383"/>
    </location>
</feature>
<accession>A0A1Q3EP45</accession>
<dbReference type="Proteomes" id="UP000188533">
    <property type="component" value="Unassembled WGS sequence"/>
</dbReference>
<keyword evidence="4" id="KW-0472">Membrane</keyword>
<feature type="transmembrane region" description="Helical" evidence="4">
    <location>
        <begin position="165"/>
        <end position="184"/>
    </location>
</feature>
<dbReference type="STRING" id="5353.A0A1Q3EP45"/>
<reference evidence="6 7" key="1">
    <citation type="submission" date="2016-08" db="EMBL/GenBank/DDBJ databases">
        <authorList>
            <consortium name="Lentinula edodes genome sequencing consortium"/>
            <person name="Sakamoto Y."/>
            <person name="Nakade K."/>
            <person name="Sato S."/>
            <person name="Yoshida Y."/>
            <person name="Miyazaki K."/>
            <person name="Natsume S."/>
            <person name="Konno N."/>
        </authorList>
    </citation>
    <scope>NUCLEOTIDE SEQUENCE [LARGE SCALE GENOMIC DNA]</scope>
    <source>
        <strain evidence="6 7">NBRC 111202</strain>
    </source>
</reference>
<reference evidence="6 7" key="2">
    <citation type="submission" date="2017-02" db="EMBL/GenBank/DDBJ databases">
        <title>A genome survey and senescence transcriptome analysis in Lentinula edodes.</title>
        <authorList>
            <person name="Sakamoto Y."/>
            <person name="Nakade K."/>
            <person name="Sato S."/>
            <person name="Yoshida Y."/>
            <person name="Miyazaki K."/>
            <person name="Natsume S."/>
            <person name="Konno N."/>
        </authorList>
    </citation>
    <scope>NUCLEOTIDE SEQUENCE [LARGE SCALE GENOMIC DNA]</scope>
    <source>
        <strain evidence="6 7">NBRC 111202</strain>
    </source>
</reference>
<dbReference type="InterPro" id="IPR008532">
    <property type="entry name" value="NFACT_RNA-bd"/>
</dbReference>
<evidence type="ECO:0000313" key="6">
    <source>
        <dbReference type="EMBL" id="GAW08973.1"/>
    </source>
</evidence>